<dbReference type="InterPro" id="IPR004358">
    <property type="entry name" value="Sig_transdc_His_kin-like_C"/>
</dbReference>
<dbReference type="PROSITE" id="PS50110">
    <property type="entry name" value="RESPONSE_REGULATORY"/>
    <property type="match status" value="1"/>
</dbReference>
<evidence type="ECO:0000259" key="6">
    <source>
        <dbReference type="PROSITE" id="PS50110"/>
    </source>
</evidence>
<dbReference type="Proteomes" id="UP001500827">
    <property type="component" value="Unassembled WGS sequence"/>
</dbReference>
<evidence type="ECO:0000256" key="3">
    <source>
        <dbReference type="ARBA" id="ARBA00022553"/>
    </source>
</evidence>
<dbReference type="SMART" id="SM00388">
    <property type="entry name" value="HisKA"/>
    <property type="match status" value="1"/>
</dbReference>
<dbReference type="CDD" id="cd18161">
    <property type="entry name" value="REC_hyHK_blue-like"/>
    <property type="match status" value="1"/>
</dbReference>
<keyword evidence="9" id="KW-0418">Kinase</keyword>
<evidence type="ECO:0000256" key="4">
    <source>
        <dbReference type="PROSITE-ProRule" id="PRU00169"/>
    </source>
</evidence>
<dbReference type="Gene3D" id="1.10.287.130">
    <property type="match status" value="1"/>
</dbReference>
<dbReference type="InterPro" id="IPR035965">
    <property type="entry name" value="PAS-like_dom_sf"/>
</dbReference>
<dbReference type="SUPFAM" id="SSF55874">
    <property type="entry name" value="ATPase domain of HSP90 chaperone/DNA topoisomerase II/histidine kinase"/>
    <property type="match status" value="1"/>
</dbReference>
<dbReference type="PROSITE" id="PS50109">
    <property type="entry name" value="HIS_KIN"/>
    <property type="match status" value="1"/>
</dbReference>
<dbReference type="InterPro" id="IPR000014">
    <property type="entry name" value="PAS"/>
</dbReference>
<dbReference type="GO" id="GO:0016301">
    <property type="term" value="F:kinase activity"/>
    <property type="evidence" value="ECO:0007669"/>
    <property type="project" value="UniProtKB-KW"/>
</dbReference>
<dbReference type="Pfam" id="PF13426">
    <property type="entry name" value="PAS_9"/>
    <property type="match status" value="2"/>
</dbReference>
<dbReference type="InterPro" id="IPR005467">
    <property type="entry name" value="His_kinase_dom"/>
</dbReference>
<comment type="catalytic activity">
    <reaction evidence="1">
        <text>ATP + protein L-histidine = ADP + protein N-phospho-L-histidine.</text>
        <dbReference type="EC" id="2.7.13.3"/>
    </reaction>
</comment>
<evidence type="ECO:0000256" key="1">
    <source>
        <dbReference type="ARBA" id="ARBA00000085"/>
    </source>
</evidence>
<feature type="domain" description="PAS" evidence="7">
    <location>
        <begin position="1"/>
        <end position="56"/>
    </location>
</feature>
<dbReference type="CDD" id="cd16919">
    <property type="entry name" value="HATPase_CckA-like"/>
    <property type="match status" value="1"/>
</dbReference>
<protein>
    <recommendedName>
        <fullName evidence="2">histidine kinase</fullName>
        <ecNumber evidence="2">2.7.13.3</ecNumber>
    </recommendedName>
</protein>
<dbReference type="CDD" id="cd00082">
    <property type="entry name" value="HisKA"/>
    <property type="match status" value="1"/>
</dbReference>
<evidence type="ECO:0000313" key="10">
    <source>
        <dbReference type="Proteomes" id="UP001500827"/>
    </source>
</evidence>
<dbReference type="InterPro" id="IPR000700">
    <property type="entry name" value="PAS-assoc_C"/>
</dbReference>
<dbReference type="InterPro" id="IPR001610">
    <property type="entry name" value="PAC"/>
</dbReference>
<evidence type="ECO:0000259" key="8">
    <source>
        <dbReference type="PROSITE" id="PS50113"/>
    </source>
</evidence>
<dbReference type="EMBL" id="BAABBM010000001">
    <property type="protein sequence ID" value="GAA3902537.1"/>
    <property type="molecule type" value="Genomic_DNA"/>
</dbReference>
<accession>A0ABP7LNU2</accession>
<dbReference type="InterPro" id="IPR036890">
    <property type="entry name" value="HATPase_C_sf"/>
</dbReference>
<feature type="domain" description="PAC" evidence="8">
    <location>
        <begin position="58"/>
        <end position="110"/>
    </location>
</feature>
<reference evidence="10" key="1">
    <citation type="journal article" date="2019" name="Int. J. Syst. Evol. Microbiol.">
        <title>The Global Catalogue of Microorganisms (GCM) 10K type strain sequencing project: providing services to taxonomists for standard genome sequencing and annotation.</title>
        <authorList>
            <consortium name="The Broad Institute Genomics Platform"/>
            <consortium name="The Broad Institute Genome Sequencing Center for Infectious Disease"/>
            <person name="Wu L."/>
            <person name="Ma J."/>
        </authorList>
    </citation>
    <scope>NUCLEOTIDE SEQUENCE [LARGE SCALE GENOMIC DNA]</scope>
    <source>
        <strain evidence="10">JCM 17543</strain>
    </source>
</reference>
<evidence type="ECO:0000256" key="2">
    <source>
        <dbReference type="ARBA" id="ARBA00012438"/>
    </source>
</evidence>
<dbReference type="SMART" id="SM00091">
    <property type="entry name" value="PAS"/>
    <property type="match status" value="2"/>
</dbReference>
<evidence type="ECO:0000313" key="9">
    <source>
        <dbReference type="EMBL" id="GAA3902537.1"/>
    </source>
</evidence>
<dbReference type="Pfam" id="PF00072">
    <property type="entry name" value="Response_reg"/>
    <property type="match status" value="1"/>
</dbReference>
<dbReference type="InterPro" id="IPR036097">
    <property type="entry name" value="HisK_dim/P_sf"/>
</dbReference>
<feature type="domain" description="PAS" evidence="7">
    <location>
        <begin position="111"/>
        <end position="167"/>
    </location>
</feature>
<dbReference type="InterPro" id="IPR011006">
    <property type="entry name" value="CheY-like_superfamily"/>
</dbReference>
<dbReference type="InterPro" id="IPR003594">
    <property type="entry name" value="HATPase_dom"/>
</dbReference>
<dbReference type="SUPFAM" id="SSF52172">
    <property type="entry name" value="CheY-like"/>
    <property type="match status" value="1"/>
</dbReference>
<proteinExistence type="predicted"/>
<feature type="modified residue" description="4-aspartylphosphate" evidence="4">
    <location>
        <position position="548"/>
    </location>
</feature>
<dbReference type="InterPro" id="IPR001789">
    <property type="entry name" value="Sig_transdc_resp-reg_receiver"/>
</dbReference>
<dbReference type="PROSITE" id="PS50113">
    <property type="entry name" value="PAC"/>
    <property type="match status" value="2"/>
</dbReference>
<dbReference type="Gene3D" id="3.30.450.20">
    <property type="entry name" value="PAS domain"/>
    <property type="match status" value="2"/>
</dbReference>
<keyword evidence="10" id="KW-1185">Reference proteome</keyword>
<dbReference type="Gene3D" id="3.40.50.2300">
    <property type="match status" value="1"/>
</dbReference>
<dbReference type="PANTHER" id="PTHR43065">
    <property type="entry name" value="SENSOR HISTIDINE KINASE"/>
    <property type="match status" value="1"/>
</dbReference>
<dbReference type="Pfam" id="PF02518">
    <property type="entry name" value="HATPase_c"/>
    <property type="match status" value="1"/>
</dbReference>
<dbReference type="SUPFAM" id="SSF55785">
    <property type="entry name" value="PYP-like sensor domain (PAS domain)"/>
    <property type="match status" value="2"/>
</dbReference>
<dbReference type="EC" id="2.7.13.3" evidence="2"/>
<dbReference type="SUPFAM" id="SSF47384">
    <property type="entry name" value="Homodimeric domain of signal transducing histidine kinase"/>
    <property type="match status" value="1"/>
</dbReference>
<dbReference type="InterPro" id="IPR003661">
    <property type="entry name" value="HisK_dim/P_dom"/>
</dbReference>
<dbReference type="SMART" id="SM00387">
    <property type="entry name" value="HATPase_c"/>
    <property type="match status" value="1"/>
</dbReference>
<dbReference type="PRINTS" id="PR00344">
    <property type="entry name" value="BCTRLSENSOR"/>
</dbReference>
<evidence type="ECO:0000259" key="7">
    <source>
        <dbReference type="PROSITE" id="PS50112"/>
    </source>
</evidence>
<evidence type="ECO:0000259" key="5">
    <source>
        <dbReference type="PROSITE" id="PS50109"/>
    </source>
</evidence>
<sequence>MLDTEGRVTSWNAGARRFKGYEADEIIGQHFSRFYTPEEQEQQIPRIALETAEREGRFEIEGWRVRKDNSRFWANVVIDPIRDPAGNLVGFAKVTRDLTDRRAAEEELRASEERFRMLVQSVTDYAIYMLDPEGRVSSWNAGAERFKGYSADEIMGQHFSRFYTDEDLKAGIPQIALETASRDGRFEAEGWRVKKDGSKFWASVIIDPIRNDDGELIGFAKVTRDLSEKRAIEEQLRQSQKMEAVGQLTGGLAHDFNNLLTGISGSLEMMKMRIAQGRTAEFDRYLIAAQGAVRRAASLTHRLLAFSRRQTLDPKPTDANRLMRGIEELVRRTVGPGVRVEVVETSGLWPTLVDPNQLENAVLNLCINARDAMPNGGALTIETANKWLDERAARKHDLPVGQYVSVCVTDTGTGMTPEVIAKAFDPFFTTKPMGEGTGLGLSMIYGFARQSGGQVRIYSEIGQGTTICLYLPRHGEDAEVEERPTDSGNADATATGEVVLVIDDDPTIRMLIAEVLAEAGYTVVEAPDGPAGLEILKSNARIDLLITDVGLPGGLNGRQVADAARVSRPHLKVLFITGYAENAVIGRSRLERGMFVLTKPFQMEHLAHRIREIIEGCNSLQR</sequence>
<feature type="domain" description="Histidine kinase" evidence="5">
    <location>
        <begin position="251"/>
        <end position="475"/>
    </location>
</feature>
<dbReference type="Pfam" id="PF00512">
    <property type="entry name" value="HisKA"/>
    <property type="match status" value="1"/>
</dbReference>
<name>A0ABP7LNU2_9SPHN</name>
<keyword evidence="9" id="KW-0808">Transferase</keyword>
<dbReference type="SMART" id="SM00448">
    <property type="entry name" value="REC"/>
    <property type="match status" value="1"/>
</dbReference>
<comment type="caution">
    <text evidence="9">The sequence shown here is derived from an EMBL/GenBank/DDBJ whole genome shotgun (WGS) entry which is preliminary data.</text>
</comment>
<feature type="domain" description="Response regulatory" evidence="6">
    <location>
        <begin position="498"/>
        <end position="614"/>
    </location>
</feature>
<dbReference type="Gene3D" id="3.30.565.10">
    <property type="entry name" value="Histidine kinase-like ATPase, C-terminal domain"/>
    <property type="match status" value="1"/>
</dbReference>
<dbReference type="PROSITE" id="PS50112">
    <property type="entry name" value="PAS"/>
    <property type="match status" value="2"/>
</dbReference>
<feature type="domain" description="PAC" evidence="8">
    <location>
        <begin position="186"/>
        <end position="238"/>
    </location>
</feature>
<dbReference type="CDD" id="cd00130">
    <property type="entry name" value="PAS"/>
    <property type="match status" value="2"/>
</dbReference>
<keyword evidence="3 4" id="KW-0597">Phosphoprotein</keyword>
<gene>
    <name evidence="9" type="ORF">GCM10022276_21550</name>
</gene>
<dbReference type="PANTHER" id="PTHR43065:SF49">
    <property type="entry name" value="HISTIDINE KINASE"/>
    <property type="match status" value="1"/>
</dbReference>
<dbReference type="NCBIfam" id="TIGR00229">
    <property type="entry name" value="sensory_box"/>
    <property type="match status" value="2"/>
</dbReference>
<organism evidence="9 10">
    <name type="scientific">Sphingomonas limnosediminicola</name>
    <dbReference type="NCBI Taxonomy" id="940133"/>
    <lineage>
        <taxon>Bacteria</taxon>
        <taxon>Pseudomonadati</taxon>
        <taxon>Pseudomonadota</taxon>
        <taxon>Alphaproteobacteria</taxon>
        <taxon>Sphingomonadales</taxon>
        <taxon>Sphingomonadaceae</taxon>
        <taxon>Sphingomonas</taxon>
    </lineage>
</organism>
<dbReference type="SMART" id="SM00086">
    <property type="entry name" value="PAC"/>
    <property type="match status" value="2"/>
</dbReference>